<dbReference type="CDD" id="cd03215">
    <property type="entry name" value="ABC_Carb_Monos_II"/>
    <property type="match status" value="1"/>
</dbReference>
<dbReference type="PANTHER" id="PTHR43790">
    <property type="entry name" value="CARBOHYDRATE TRANSPORT ATP-BINDING PROTEIN MG119-RELATED"/>
    <property type="match status" value="1"/>
</dbReference>
<feature type="compositionally biased region" description="Basic and acidic residues" evidence="9">
    <location>
        <begin position="17"/>
        <end position="33"/>
    </location>
</feature>
<feature type="compositionally biased region" description="Low complexity" evidence="9">
    <location>
        <begin position="545"/>
        <end position="554"/>
    </location>
</feature>
<dbReference type="Gene3D" id="3.40.50.300">
    <property type="entry name" value="P-loop containing nucleotide triphosphate hydrolases"/>
    <property type="match status" value="2"/>
</dbReference>
<feature type="region of interest" description="Disordered" evidence="9">
    <location>
        <begin position="541"/>
        <end position="581"/>
    </location>
</feature>
<comment type="caution">
    <text evidence="11">The sequence shown here is derived from an EMBL/GenBank/DDBJ whole genome shotgun (WGS) entry which is preliminary data.</text>
</comment>
<dbReference type="PROSITE" id="PS00211">
    <property type="entry name" value="ABC_TRANSPORTER_1"/>
    <property type="match status" value="1"/>
</dbReference>
<dbReference type="EMBL" id="BLPF01000001">
    <property type="protein sequence ID" value="GFJ80516.1"/>
    <property type="molecule type" value="Genomic_DNA"/>
</dbReference>
<keyword evidence="12" id="KW-1185">Reference proteome</keyword>
<dbReference type="FunFam" id="3.40.50.300:FF:000127">
    <property type="entry name" value="Ribose import ATP-binding protein RbsA"/>
    <property type="match status" value="1"/>
</dbReference>
<keyword evidence="4" id="KW-0677">Repeat</keyword>
<keyword evidence="8" id="KW-0472">Membrane</keyword>
<evidence type="ECO:0000256" key="7">
    <source>
        <dbReference type="ARBA" id="ARBA00022967"/>
    </source>
</evidence>
<evidence type="ECO:0000259" key="10">
    <source>
        <dbReference type="PROSITE" id="PS50893"/>
    </source>
</evidence>
<keyword evidence="3" id="KW-1003">Cell membrane</keyword>
<feature type="compositionally biased region" description="Basic residues" evidence="9">
    <location>
        <begin position="1"/>
        <end position="10"/>
    </location>
</feature>
<dbReference type="InterPro" id="IPR003439">
    <property type="entry name" value="ABC_transporter-like_ATP-bd"/>
</dbReference>
<keyword evidence="7" id="KW-1278">Translocase</keyword>
<comment type="subcellular location">
    <subcellularLocation>
        <location evidence="1">Cell membrane</location>
        <topology evidence="1">Peripheral membrane protein</topology>
    </subcellularLocation>
</comment>
<keyword evidence="6" id="KW-0067">ATP-binding</keyword>
<dbReference type="PANTHER" id="PTHR43790:SF4">
    <property type="entry name" value="GUANOSINE IMPORT ATP-BINDING PROTEIN NUPO"/>
    <property type="match status" value="1"/>
</dbReference>
<evidence type="ECO:0000313" key="11">
    <source>
        <dbReference type="EMBL" id="GFJ80516.1"/>
    </source>
</evidence>
<evidence type="ECO:0000256" key="8">
    <source>
        <dbReference type="ARBA" id="ARBA00023136"/>
    </source>
</evidence>
<dbReference type="InterPro" id="IPR003593">
    <property type="entry name" value="AAA+_ATPase"/>
</dbReference>
<dbReference type="SUPFAM" id="SSF52540">
    <property type="entry name" value="P-loop containing nucleoside triphosphate hydrolases"/>
    <property type="match status" value="2"/>
</dbReference>
<name>A0A6V8KEN8_9ACTN</name>
<dbReference type="PROSITE" id="PS50893">
    <property type="entry name" value="ABC_TRANSPORTER_2"/>
    <property type="match status" value="2"/>
</dbReference>
<reference evidence="11 12" key="2">
    <citation type="submission" date="2020-03" db="EMBL/GenBank/DDBJ databases">
        <authorList>
            <person name="Ichikawa N."/>
            <person name="Kimura A."/>
            <person name="Kitahashi Y."/>
            <person name="Uohara A."/>
        </authorList>
    </citation>
    <scope>NUCLEOTIDE SEQUENCE [LARGE SCALE GENOMIC DNA]</scope>
    <source>
        <strain evidence="11 12">NBRC 108639</strain>
    </source>
</reference>
<protein>
    <submittedName>
        <fullName evidence="11">ABC transporter</fullName>
    </submittedName>
</protein>
<dbReference type="GO" id="GO:0005524">
    <property type="term" value="F:ATP binding"/>
    <property type="evidence" value="ECO:0007669"/>
    <property type="project" value="UniProtKB-KW"/>
</dbReference>
<dbReference type="AlphaFoldDB" id="A0A6V8KEN8"/>
<feature type="region of interest" description="Disordered" evidence="9">
    <location>
        <begin position="1"/>
        <end position="33"/>
    </location>
</feature>
<reference evidence="11 12" key="1">
    <citation type="submission" date="2020-03" db="EMBL/GenBank/DDBJ databases">
        <title>Whole genome shotgun sequence of Phytohabitans houttuyneae NBRC 108639.</title>
        <authorList>
            <person name="Komaki H."/>
            <person name="Tamura T."/>
        </authorList>
    </citation>
    <scope>NUCLEOTIDE SEQUENCE [LARGE SCALE GENOMIC DNA]</scope>
    <source>
        <strain evidence="11 12">NBRC 108639</strain>
    </source>
</reference>
<dbReference type="CDD" id="cd03216">
    <property type="entry name" value="ABC_Carb_Monos_I"/>
    <property type="match status" value="1"/>
</dbReference>
<gene>
    <name evidence="11" type="ORF">Phou_046960</name>
</gene>
<proteinExistence type="predicted"/>
<dbReference type="InterPro" id="IPR050107">
    <property type="entry name" value="ABC_carbohydrate_import_ATPase"/>
</dbReference>
<evidence type="ECO:0000256" key="6">
    <source>
        <dbReference type="ARBA" id="ARBA00022840"/>
    </source>
</evidence>
<dbReference type="GO" id="GO:0016887">
    <property type="term" value="F:ATP hydrolysis activity"/>
    <property type="evidence" value="ECO:0007669"/>
    <property type="project" value="InterPro"/>
</dbReference>
<evidence type="ECO:0000256" key="2">
    <source>
        <dbReference type="ARBA" id="ARBA00022448"/>
    </source>
</evidence>
<evidence type="ECO:0000256" key="5">
    <source>
        <dbReference type="ARBA" id="ARBA00022741"/>
    </source>
</evidence>
<dbReference type="GO" id="GO:0005886">
    <property type="term" value="C:plasma membrane"/>
    <property type="evidence" value="ECO:0007669"/>
    <property type="project" value="UniProtKB-SubCell"/>
</dbReference>
<dbReference type="InterPro" id="IPR027417">
    <property type="entry name" value="P-loop_NTPase"/>
</dbReference>
<evidence type="ECO:0000313" key="12">
    <source>
        <dbReference type="Proteomes" id="UP000482800"/>
    </source>
</evidence>
<keyword evidence="5" id="KW-0547">Nucleotide-binding</keyword>
<dbReference type="Proteomes" id="UP000482800">
    <property type="component" value="Unassembled WGS sequence"/>
</dbReference>
<keyword evidence="2" id="KW-0813">Transport</keyword>
<dbReference type="InterPro" id="IPR017871">
    <property type="entry name" value="ABC_transporter-like_CS"/>
</dbReference>
<evidence type="ECO:0000256" key="4">
    <source>
        <dbReference type="ARBA" id="ARBA00022737"/>
    </source>
</evidence>
<sequence>MRPPARHRRTAVWTPPRTREIPPDRPCHHPDPEVPLKLELRGITKRFGDLVANDHIDLTVEPGEIHALLGENGAGKSTLMNVLYGLLQPDEGEILVDDKPVQIRSPRDAINAGIGMVHQHFMLVPVFTVAENVMLGAEKVRGGIAGFLDRRRARREVEEVSDRYGLRVDPDAVVEDLPVGIQQRVEIVKALTREVDLLILDEPTAVLTPQETDELLTVMRSLKESGKSIVFITHKLGEVKAIADRITVIRRGRTVGTASPDASRDELAALMVGRSVSLTVTKLPKEPGGPVLQVEGLVVNDERGHQAVAGVDLEVRAGEVLGIAGVQGNGQTEMVEAIMGLRPILAGAVTLDGQRIEGWPTKKVLRAGVGYVPEDRSVDGLVKEFSVAENLVLDMYDRPPFGSNGVLRPDAIAESAKERISQFDVRTSSHESAVGTLSGGNQQKVIVAREMSRPLKLFIAAQPTRGVDVGSIEFIHSRIVHERDIDTAVLLVSSELDEVIGLADRIAVMYRGRILAIVPPDTPREEIGLLMAGIVQEDGAGARDGGAAASAAGAAREDGAGARDGGAGESAAGTAQEDGHE</sequence>
<dbReference type="RefSeq" id="WP_173057846.1">
    <property type="nucleotide sequence ID" value="NZ_BAABGO010000017.1"/>
</dbReference>
<accession>A0A6V8KEN8</accession>
<dbReference type="Pfam" id="PF00005">
    <property type="entry name" value="ABC_tran"/>
    <property type="match status" value="2"/>
</dbReference>
<dbReference type="SMART" id="SM00382">
    <property type="entry name" value="AAA"/>
    <property type="match status" value="2"/>
</dbReference>
<evidence type="ECO:0000256" key="1">
    <source>
        <dbReference type="ARBA" id="ARBA00004202"/>
    </source>
</evidence>
<feature type="domain" description="ABC transporter" evidence="10">
    <location>
        <begin position="292"/>
        <end position="536"/>
    </location>
</feature>
<organism evidence="11 12">
    <name type="scientific">Phytohabitans houttuyneae</name>
    <dbReference type="NCBI Taxonomy" id="1076126"/>
    <lineage>
        <taxon>Bacteria</taxon>
        <taxon>Bacillati</taxon>
        <taxon>Actinomycetota</taxon>
        <taxon>Actinomycetes</taxon>
        <taxon>Micromonosporales</taxon>
        <taxon>Micromonosporaceae</taxon>
    </lineage>
</organism>
<evidence type="ECO:0000256" key="9">
    <source>
        <dbReference type="SAM" id="MobiDB-lite"/>
    </source>
</evidence>
<feature type="domain" description="ABC transporter" evidence="10">
    <location>
        <begin position="38"/>
        <end position="276"/>
    </location>
</feature>
<evidence type="ECO:0000256" key="3">
    <source>
        <dbReference type="ARBA" id="ARBA00022475"/>
    </source>
</evidence>